<organism evidence="3 4">
    <name type="scientific">Brevibacillus reuszeri</name>
    <dbReference type="NCBI Taxonomy" id="54915"/>
    <lineage>
        <taxon>Bacteria</taxon>
        <taxon>Bacillati</taxon>
        <taxon>Bacillota</taxon>
        <taxon>Bacilli</taxon>
        <taxon>Bacillales</taxon>
        <taxon>Paenibacillaceae</taxon>
        <taxon>Brevibacillus</taxon>
    </lineage>
</organism>
<evidence type="ECO:0000256" key="1">
    <source>
        <dbReference type="SAM" id="Phobius"/>
    </source>
</evidence>
<evidence type="ECO:0000259" key="2">
    <source>
        <dbReference type="Pfam" id="PF02517"/>
    </source>
</evidence>
<name>A0ABQ0TXP9_9BACL</name>
<evidence type="ECO:0000313" key="3">
    <source>
        <dbReference type="EMBL" id="GED72617.1"/>
    </source>
</evidence>
<sequence>MLKKEPILIKDTGGDDIPYFVRFVSHMVLVIPSVLAGAWLYKDAGFSAPTLSEIGTMTFLISLLCAALHLIYYYGYLVKVTDKNVIAKIDRARQIVGLDTRVLYGGIVEELIFRWGLMSTLVWSMNKWLANSDANLVNWLAIAMSSMLFALIHLPGAQQTVGKLTLPLLTYAISANFIVGICCGWLFWKSGLLSAIICHILFHIVWYGFEKSK</sequence>
<dbReference type="Pfam" id="PF02517">
    <property type="entry name" value="Rce1-like"/>
    <property type="match status" value="1"/>
</dbReference>
<dbReference type="RefSeq" id="WP_049739318.1">
    <property type="nucleotide sequence ID" value="NZ_BJON01000032.1"/>
</dbReference>
<feature type="transmembrane region" description="Helical" evidence="1">
    <location>
        <begin position="166"/>
        <end position="187"/>
    </location>
</feature>
<proteinExistence type="predicted"/>
<reference evidence="3 4" key="1">
    <citation type="submission" date="2019-06" db="EMBL/GenBank/DDBJ databases">
        <title>Whole genome shotgun sequence of Brevibacillus reuszeri NBRC 15719.</title>
        <authorList>
            <person name="Hosoyama A."/>
            <person name="Uohara A."/>
            <person name="Ohji S."/>
            <person name="Ichikawa N."/>
        </authorList>
    </citation>
    <scope>NUCLEOTIDE SEQUENCE [LARGE SCALE GENOMIC DNA]</scope>
    <source>
        <strain evidence="3 4">NBRC 15719</strain>
    </source>
</reference>
<keyword evidence="1" id="KW-1133">Transmembrane helix</keyword>
<keyword evidence="1" id="KW-0812">Transmembrane</keyword>
<accession>A0ABQ0TXP9</accession>
<keyword evidence="4" id="KW-1185">Reference proteome</keyword>
<feature type="domain" description="CAAX prenyl protease 2/Lysostaphin resistance protein A-like" evidence="2">
    <location>
        <begin position="102"/>
        <end position="204"/>
    </location>
</feature>
<feature type="transmembrane region" description="Helical" evidence="1">
    <location>
        <begin position="20"/>
        <end position="42"/>
    </location>
</feature>
<evidence type="ECO:0000313" key="4">
    <source>
        <dbReference type="Proteomes" id="UP000319578"/>
    </source>
</evidence>
<gene>
    <name evidence="3" type="ORF">BRE01_63190</name>
</gene>
<feature type="transmembrane region" description="Helical" evidence="1">
    <location>
        <begin position="136"/>
        <end position="154"/>
    </location>
</feature>
<feature type="transmembrane region" description="Helical" evidence="1">
    <location>
        <begin position="54"/>
        <end position="74"/>
    </location>
</feature>
<comment type="caution">
    <text evidence="3">The sequence shown here is derived from an EMBL/GenBank/DDBJ whole genome shotgun (WGS) entry which is preliminary data.</text>
</comment>
<dbReference type="InterPro" id="IPR003675">
    <property type="entry name" value="Rce1/LyrA-like_dom"/>
</dbReference>
<dbReference type="EMBL" id="BJON01000032">
    <property type="protein sequence ID" value="GED72617.1"/>
    <property type="molecule type" value="Genomic_DNA"/>
</dbReference>
<protein>
    <submittedName>
        <fullName evidence="3">Membrane protein</fullName>
    </submittedName>
</protein>
<dbReference type="Proteomes" id="UP000319578">
    <property type="component" value="Unassembled WGS sequence"/>
</dbReference>
<keyword evidence="1" id="KW-0472">Membrane</keyword>
<feature type="transmembrane region" description="Helical" evidence="1">
    <location>
        <begin position="193"/>
        <end position="209"/>
    </location>
</feature>